<gene>
    <name evidence="1" type="ORF">NUH29_00980</name>
</gene>
<dbReference type="Gene3D" id="1.10.510.10">
    <property type="entry name" value="Transferase(Phosphotransferase) domain 1"/>
    <property type="match status" value="1"/>
</dbReference>
<reference evidence="1 2" key="1">
    <citation type="submission" date="2022-08" db="EMBL/GenBank/DDBJ databases">
        <authorList>
            <person name="Li F."/>
        </authorList>
    </citation>
    <scope>NUCLEOTIDE SEQUENCE [LARGE SCALE GENOMIC DNA]</scope>
    <source>
        <strain evidence="1 2">10F1B-8-1</strain>
    </source>
</reference>
<evidence type="ECO:0000313" key="2">
    <source>
        <dbReference type="Proteomes" id="UP001205337"/>
    </source>
</evidence>
<evidence type="ECO:0000313" key="1">
    <source>
        <dbReference type="EMBL" id="MCS0498122.1"/>
    </source>
</evidence>
<sequence>MASDDPHPGIRIVRPLARDAHRESMLVQVEGESGGPAVLVRPLDALGSKRCLREIAGLHRAHGSGLVALVDVLDDGFGPALLRSHVAGPTLAAALAERERWAAGEAVSALHPVVGAVSRMHASGVAHGTLDARCIVLGQEGAVVASVAAAVLFAPGSSAAVLDRSEHVARDRAALRGLAREVLGRVAGARAEAAAELIAVVDGIADRDLLATLAEGLAELAAPVPYRPPSVSAVAASASARIVPIRLSTAEGAASGDPAHDDAAPVDAGQAPSVARLQRVLSRLAHTVAGLPPLRRRLAVGAAAAVAAASLMLVLTPTGHRAPIAGGSTPAPIAPVTDASAREEGDERVGARAAALQGDDPLAALAVLLDRRDECFATLSVLCLDEVDQTGSAALAADRQAVAALRAGEEASSHSVDAAGARVVERLGDGALVELGPETAPASLLMMRSEAGWRIRDWIARG</sequence>
<protein>
    <recommendedName>
        <fullName evidence="3">Protein kinase domain-containing protein</fullName>
    </recommendedName>
</protein>
<dbReference type="Proteomes" id="UP001205337">
    <property type="component" value="Unassembled WGS sequence"/>
</dbReference>
<organism evidence="1 2">
    <name type="scientific">Protaetiibacter mangrovi</name>
    <dbReference type="NCBI Taxonomy" id="2970926"/>
    <lineage>
        <taxon>Bacteria</taxon>
        <taxon>Bacillati</taxon>
        <taxon>Actinomycetota</taxon>
        <taxon>Actinomycetes</taxon>
        <taxon>Micrococcales</taxon>
        <taxon>Microbacteriaceae</taxon>
        <taxon>Protaetiibacter</taxon>
    </lineage>
</organism>
<comment type="caution">
    <text evidence="1">The sequence shown here is derived from an EMBL/GenBank/DDBJ whole genome shotgun (WGS) entry which is preliminary data.</text>
</comment>
<dbReference type="InterPro" id="IPR011009">
    <property type="entry name" value="Kinase-like_dom_sf"/>
</dbReference>
<proteinExistence type="predicted"/>
<dbReference type="EMBL" id="JANTHX010000003">
    <property type="protein sequence ID" value="MCS0498122.1"/>
    <property type="molecule type" value="Genomic_DNA"/>
</dbReference>
<dbReference type="SUPFAM" id="SSF56112">
    <property type="entry name" value="Protein kinase-like (PK-like)"/>
    <property type="match status" value="1"/>
</dbReference>
<accession>A0ABT1ZBN1</accession>
<evidence type="ECO:0008006" key="3">
    <source>
        <dbReference type="Google" id="ProtNLM"/>
    </source>
</evidence>
<dbReference type="RefSeq" id="WP_258796997.1">
    <property type="nucleotide sequence ID" value="NZ_JANTHX010000003.1"/>
</dbReference>
<name>A0ABT1ZBN1_9MICO</name>
<keyword evidence="2" id="KW-1185">Reference proteome</keyword>